<dbReference type="PANTHER" id="PTHR24182:SF13">
    <property type="entry name" value="LD18443P"/>
    <property type="match status" value="1"/>
</dbReference>
<dbReference type="VEuPathDB" id="TrichDB:TVAG_050960"/>
<keyword evidence="3" id="KW-1185">Reference proteome</keyword>
<sequence length="248" mass="29021">MLVTAKSTKQYDELMTQYKDYIDTIDSLYKLNTNEEEKISDIYSKIKANLIETNIITPSRVIKIISNACCYNSRFKQSYISLAIKFFNEYHPTSIVKVPIYFDYFVFKEHGIIFSEKNKYKISTYKESELYKAIIEDDAKLMSSIIDNEGFDSRKFIKSILNPNPLLPGFLFELVCYHGAVNCFKLLITKYHPRISQFCLEYSFRSGIPDIMNECLKYQTPDYRYMMHAVKSHNIDFIGCPKVCLAQT</sequence>
<protein>
    <recommendedName>
        <fullName evidence="1">DUF3447 domain-containing protein</fullName>
    </recommendedName>
</protein>
<dbReference type="OrthoDB" id="341259at2759"/>
<reference evidence="2" key="1">
    <citation type="submission" date="2006-10" db="EMBL/GenBank/DDBJ databases">
        <authorList>
            <person name="Amadeo P."/>
            <person name="Zhao Q."/>
            <person name="Wortman J."/>
            <person name="Fraser-Liggett C."/>
            <person name="Carlton J."/>
        </authorList>
    </citation>
    <scope>NUCLEOTIDE SEQUENCE</scope>
    <source>
        <strain evidence="2">G3</strain>
    </source>
</reference>
<gene>
    <name evidence="2" type="ORF">TVAG_050960</name>
</gene>
<dbReference type="VEuPathDB" id="TrichDB:TVAGG3_0981920"/>
<dbReference type="InterPro" id="IPR020683">
    <property type="entry name" value="DUF3447"/>
</dbReference>
<evidence type="ECO:0000259" key="1">
    <source>
        <dbReference type="Pfam" id="PF11929"/>
    </source>
</evidence>
<name>A2EEQ5_TRIV3</name>
<accession>A2EEQ5</accession>
<proteinExistence type="predicted"/>
<dbReference type="SMR" id="A2EEQ5"/>
<reference evidence="2" key="2">
    <citation type="journal article" date="2007" name="Science">
        <title>Draft genome sequence of the sexually transmitted pathogen Trichomonas vaginalis.</title>
        <authorList>
            <person name="Carlton J.M."/>
            <person name="Hirt R.P."/>
            <person name="Silva J.C."/>
            <person name="Delcher A.L."/>
            <person name="Schatz M."/>
            <person name="Zhao Q."/>
            <person name="Wortman J.R."/>
            <person name="Bidwell S.L."/>
            <person name="Alsmark U.C.M."/>
            <person name="Besteiro S."/>
            <person name="Sicheritz-Ponten T."/>
            <person name="Noel C.J."/>
            <person name="Dacks J.B."/>
            <person name="Foster P.G."/>
            <person name="Simillion C."/>
            <person name="Van de Peer Y."/>
            <person name="Miranda-Saavedra D."/>
            <person name="Barton G.J."/>
            <person name="Westrop G.D."/>
            <person name="Mueller S."/>
            <person name="Dessi D."/>
            <person name="Fiori P.L."/>
            <person name="Ren Q."/>
            <person name="Paulsen I."/>
            <person name="Zhang H."/>
            <person name="Bastida-Corcuera F.D."/>
            <person name="Simoes-Barbosa A."/>
            <person name="Brown M.T."/>
            <person name="Hayes R.D."/>
            <person name="Mukherjee M."/>
            <person name="Okumura C.Y."/>
            <person name="Schneider R."/>
            <person name="Smith A.J."/>
            <person name="Vanacova S."/>
            <person name="Villalvazo M."/>
            <person name="Haas B.J."/>
            <person name="Pertea M."/>
            <person name="Feldblyum T.V."/>
            <person name="Utterback T.R."/>
            <person name="Shu C.L."/>
            <person name="Osoegawa K."/>
            <person name="de Jong P.J."/>
            <person name="Hrdy I."/>
            <person name="Horvathova L."/>
            <person name="Zubacova Z."/>
            <person name="Dolezal P."/>
            <person name="Malik S.B."/>
            <person name="Logsdon J.M. Jr."/>
            <person name="Henze K."/>
            <person name="Gupta A."/>
            <person name="Wang C.C."/>
            <person name="Dunne R.L."/>
            <person name="Upcroft J.A."/>
            <person name="Upcroft P."/>
            <person name="White O."/>
            <person name="Salzberg S.L."/>
            <person name="Tang P."/>
            <person name="Chiu C.-H."/>
            <person name="Lee Y.-S."/>
            <person name="Embley T.M."/>
            <person name="Coombs G.H."/>
            <person name="Mottram J.C."/>
            <person name="Tachezy J."/>
            <person name="Fraser-Liggett C.M."/>
            <person name="Johnson P.J."/>
        </authorList>
    </citation>
    <scope>NUCLEOTIDE SEQUENCE [LARGE SCALE GENOMIC DNA]</scope>
    <source>
        <strain evidence="2">G3</strain>
    </source>
</reference>
<evidence type="ECO:0000313" key="3">
    <source>
        <dbReference type="Proteomes" id="UP000001542"/>
    </source>
</evidence>
<dbReference type="InParanoid" id="A2EEQ5"/>
<dbReference type="Pfam" id="PF11929">
    <property type="entry name" value="DUF3447"/>
    <property type="match status" value="1"/>
</dbReference>
<dbReference type="PANTHER" id="PTHR24182">
    <property type="entry name" value="ANKYRIN REPEAT AND SOCS BOX CONTAINING 4"/>
    <property type="match status" value="1"/>
</dbReference>
<evidence type="ECO:0000313" key="2">
    <source>
        <dbReference type="EMBL" id="EAY08861.1"/>
    </source>
</evidence>
<dbReference type="eggNOG" id="ENOG502SD9J">
    <property type="taxonomic scope" value="Eukaryota"/>
</dbReference>
<feature type="domain" description="DUF3447" evidence="1">
    <location>
        <begin position="192"/>
        <end position="238"/>
    </location>
</feature>
<dbReference type="SUPFAM" id="SSF48403">
    <property type="entry name" value="Ankyrin repeat"/>
    <property type="match status" value="1"/>
</dbReference>
<dbReference type="EMBL" id="DS113369">
    <property type="protein sequence ID" value="EAY08861.1"/>
    <property type="molecule type" value="Genomic_DNA"/>
</dbReference>
<dbReference type="InterPro" id="IPR036770">
    <property type="entry name" value="Ankyrin_rpt-contain_sf"/>
</dbReference>
<dbReference type="AlphaFoldDB" id="A2EEQ5"/>
<organism evidence="2 3">
    <name type="scientific">Trichomonas vaginalis (strain ATCC PRA-98 / G3)</name>
    <dbReference type="NCBI Taxonomy" id="412133"/>
    <lineage>
        <taxon>Eukaryota</taxon>
        <taxon>Metamonada</taxon>
        <taxon>Parabasalia</taxon>
        <taxon>Trichomonadida</taxon>
        <taxon>Trichomonadidae</taxon>
        <taxon>Trichomonas</taxon>
    </lineage>
</organism>
<dbReference type="Proteomes" id="UP000001542">
    <property type="component" value="Unassembled WGS sequence"/>
</dbReference>